<dbReference type="InterPro" id="IPR001547">
    <property type="entry name" value="Glyco_hydro_5"/>
</dbReference>
<feature type="domain" description="Fibronectin type-III" evidence="10">
    <location>
        <begin position="431"/>
        <end position="524"/>
    </location>
</feature>
<dbReference type="SUPFAM" id="SSF51445">
    <property type="entry name" value="(Trans)glycosidases"/>
    <property type="match status" value="1"/>
</dbReference>
<dbReference type="RefSeq" id="WP_377337014.1">
    <property type="nucleotide sequence ID" value="NZ_JBHLUE010000004.1"/>
</dbReference>
<proteinExistence type="predicted"/>
<evidence type="ECO:0000256" key="1">
    <source>
        <dbReference type="ARBA" id="ARBA00001678"/>
    </source>
</evidence>
<evidence type="ECO:0000313" key="12">
    <source>
        <dbReference type="Proteomes" id="UP001589894"/>
    </source>
</evidence>
<keyword evidence="4" id="KW-0964">Secreted</keyword>
<evidence type="ECO:0000256" key="7">
    <source>
        <dbReference type="ARBA" id="ARBA00023295"/>
    </source>
</evidence>
<evidence type="ECO:0000313" key="11">
    <source>
        <dbReference type="EMBL" id="MFC0564073.1"/>
    </source>
</evidence>
<dbReference type="CDD" id="cd00063">
    <property type="entry name" value="FN3"/>
    <property type="match status" value="1"/>
</dbReference>
<evidence type="ECO:0000256" key="2">
    <source>
        <dbReference type="ARBA" id="ARBA00004613"/>
    </source>
</evidence>
<reference evidence="11 12" key="1">
    <citation type="submission" date="2024-09" db="EMBL/GenBank/DDBJ databases">
        <authorList>
            <person name="Sun Q."/>
            <person name="Mori K."/>
        </authorList>
    </citation>
    <scope>NUCLEOTIDE SEQUENCE [LARGE SCALE GENOMIC DNA]</scope>
    <source>
        <strain evidence="11 12">TBRC 2205</strain>
    </source>
</reference>
<comment type="subcellular location">
    <subcellularLocation>
        <location evidence="2">Secreted</location>
    </subcellularLocation>
</comment>
<evidence type="ECO:0000256" key="4">
    <source>
        <dbReference type="ARBA" id="ARBA00022525"/>
    </source>
</evidence>
<dbReference type="InterPro" id="IPR003961">
    <property type="entry name" value="FN3_dom"/>
</dbReference>
<keyword evidence="8" id="KW-0119">Carbohydrate metabolism</keyword>
<dbReference type="InterPro" id="IPR045053">
    <property type="entry name" value="MAN-like"/>
</dbReference>
<dbReference type="EC" id="3.2.1.78" evidence="3"/>
<evidence type="ECO:0000256" key="6">
    <source>
        <dbReference type="ARBA" id="ARBA00022801"/>
    </source>
</evidence>
<comment type="caution">
    <text evidence="11">The sequence shown here is derived from an EMBL/GenBank/DDBJ whole genome shotgun (WGS) entry which is preliminary data.</text>
</comment>
<accession>A0ABV6NTH1</accession>
<keyword evidence="5" id="KW-0732">Signal</keyword>
<evidence type="ECO:0000256" key="3">
    <source>
        <dbReference type="ARBA" id="ARBA00012706"/>
    </source>
</evidence>
<dbReference type="InterPro" id="IPR036116">
    <property type="entry name" value="FN3_sf"/>
</dbReference>
<dbReference type="PROSITE" id="PS50853">
    <property type="entry name" value="FN3"/>
    <property type="match status" value="1"/>
</dbReference>
<keyword evidence="12" id="KW-1185">Reference proteome</keyword>
<dbReference type="EMBL" id="JBHLUE010000004">
    <property type="protein sequence ID" value="MFC0564073.1"/>
    <property type="molecule type" value="Genomic_DNA"/>
</dbReference>
<organism evidence="11 12">
    <name type="scientific">Plantactinospora siamensis</name>
    <dbReference type="NCBI Taxonomy" id="555372"/>
    <lineage>
        <taxon>Bacteria</taxon>
        <taxon>Bacillati</taxon>
        <taxon>Actinomycetota</taxon>
        <taxon>Actinomycetes</taxon>
        <taxon>Micromonosporales</taxon>
        <taxon>Micromonosporaceae</taxon>
        <taxon>Plantactinospora</taxon>
    </lineage>
</organism>
<name>A0ABV6NTH1_9ACTN</name>
<keyword evidence="6" id="KW-0378">Hydrolase</keyword>
<dbReference type="Gene3D" id="3.20.20.80">
    <property type="entry name" value="Glycosidases"/>
    <property type="match status" value="1"/>
</dbReference>
<keyword evidence="7" id="KW-0326">Glycosidase</keyword>
<dbReference type="Proteomes" id="UP001589894">
    <property type="component" value="Unassembled WGS sequence"/>
</dbReference>
<sequence length="672" mass="73391">MRAKRIATAAVYLITMVLTIVPALIHPQAAQAGGRSVLQHFITRTGDKLTDGSKEFRFVSTNMPDVLQIIDNNRFEANSPVRLPNEYELRDAVATVKQMHGQVMRTFVVTVTNGADPNYMVKAPLGADDVTLNRDAMRVLDKLLQICNEQGVRVYIPLVNYKATIRGGTTTYGDDFFTVGSTANRQFKSMVERLLNRTNSFTGVPYKDDKAIMGWESGNEIVVGNQPERATWLHDLARFVKQTAPAQLFIDGRNKPDDVAKFSNGALVQNYDEFGADKNIDVLSYHTYVGLTGPVTDTSLPPALRTSTSGDIGDTPTLKIIRELTKGKTALVVGEIAMYTPPARLAALLDELIADGASGANWWGTRFHNRDGGFYKHSDGGSQYEDLNWPGFPGTAGYLPEIQTEITLQKILVEKAWKIMGNAGAPPALAAPQPPRLLPVADVGHISWQGSTGAQSYRVQRSESKRGPWSVVGVVYDNLPTYTSLFHDAGALPGRRYYYRVVAENSGGTSAPSKVSGPVVVHRQWIVDDLFDLSKTSSHEPNATTQKSYGNSAQQEDLAVLKSGDGAATSVAYALGGRLTSAAVYAYNAPGEVSLYGSVDGKAYVKLPTRATTYENPTRTRYTYRGRSDYRFFKVEASGQAVIGRLEVEYKPARATAPAPNPAQPHRDSKAH</sequence>
<evidence type="ECO:0000256" key="9">
    <source>
        <dbReference type="SAM" id="MobiDB-lite"/>
    </source>
</evidence>
<evidence type="ECO:0000256" key="5">
    <source>
        <dbReference type="ARBA" id="ARBA00022729"/>
    </source>
</evidence>
<keyword evidence="8" id="KW-0624">Polysaccharide degradation</keyword>
<dbReference type="PANTHER" id="PTHR31451:SF39">
    <property type="entry name" value="MANNAN ENDO-1,4-BETA-MANNOSIDASE 1"/>
    <property type="match status" value="1"/>
</dbReference>
<gene>
    <name evidence="11" type="ORF">ACFFHU_07820</name>
</gene>
<feature type="region of interest" description="Disordered" evidence="9">
    <location>
        <begin position="653"/>
        <end position="672"/>
    </location>
</feature>
<evidence type="ECO:0000259" key="10">
    <source>
        <dbReference type="PROSITE" id="PS50853"/>
    </source>
</evidence>
<evidence type="ECO:0000256" key="8">
    <source>
        <dbReference type="ARBA" id="ARBA00023326"/>
    </source>
</evidence>
<protein>
    <recommendedName>
        <fullName evidence="3">mannan endo-1,4-beta-mannosidase</fullName>
        <ecNumber evidence="3">3.2.1.78</ecNumber>
    </recommendedName>
</protein>
<dbReference type="Pfam" id="PF26410">
    <property type="entry name" value="GH5_mannosidase"/>
    <property type="match status" value="1"/>
</dbReference>
<dbReference type="SUPFAM" id="SSF49265">
    <property type="entry name" value="Fibronectin type III"/>
    <property type="match status" value="1"/>
</dbReference>
<comment type="catalytic activity">
    <reaction evidence="1">
        <text>Random hydrolysis of (1-&gt;4)-beta-D-mannosidic linkages in mannans, galactomannans and glucomannans.</text>
        <dbReference type="EC" id="3.2.1.78"/>
    </reaction>
</comment>
<dbReference type="PANTHER" id="PTHR31451">
    <property type="match status" value="1"/>
</dbReference>
<dbReference type="InterPro" id="IPR013783">
    <property type="entry name" value="Ig-like_fold"/>
</dbReference>
<dbReference type="Gene3D" id="2.60.40.10">
    <property type="entry name" value="Immunoglobulins"/>
    <property type="match status" value="1"/>
</dbReference>
<dbReference type="InterPro" id="IPR017853">
    <property type="entry name" value="GH"/>
</dbReference>